<feature type="compositionally biased region" description="Polar residues" evidence="1">
    <location>
        <begin position="890"/>
        <end position="899"/>
    </location>
</feature>
<dbReference type="SUPFAM" id="SSF53098">
    <property type="entry name" value="Ribonuclease H-like"/>
    <property type="match status" value="1"/>
</dbReference>
<gene>
    <name evidence="3" type="ORF">P5673_017985</name>
</gene>
<feature type="region of interest" description="Disordered" evidence="1">
    <location>
        <begin position="267"/>
        <end position="303"/>
    </location>
</feature>
<sequence>MSLSLVKSKRIRSGHKAHVRRVINDANELAGTYDHENPEHRSRAKHYKSTLGKKMELIATLNETILGQVKDEDIEEEVADSSEFMDEIDICLTTLEDAKRVEAENVVTPPTQANSSQQHQQVDEQGHGSGGGSKVRLPKLQLPSFDGNFKDWSAFWDSFDSAINSNQSLTPIERFSYLRASLRGSAAATINGLSLSSANYEAAVVLLKESGGKCTSIECTEPQGREIPEEIRLSICTKVSKENWNLEAVLKELKQELANRERCDYSAVTHSGDTSTKEDQKLPNVKKSGGRGPPSTSALMAAGSDRNQKPTCVYCGQHHSSVQCTIVTNAQKRKEILKKSGKITSVEIAVHNPVVSQVSTETQKRESTVDEKKVTSSVNMCVGTKNTVLLQTAKATVYNPGNSHRKMTIGIILDGGSQRSYVTERICDALNLPVAHSESLTINPFGSNTGIHQQCKVVNLCMGTMGSDDVTLSAICVPVISSPVQGQCPRQAMSSYSHLAGLTLADDCEGEANIDILVGADQYWNFVTGRLIRGDSGPTAILTKLGWVLSGPVHYQAPSSTTVNLTSTHVLKCQISNHPDPDLLESKFERFWRLESLGIVPNESSVYDDFQQRVRFDDQIYEVNLPWKEPHPMLPDNYSLSKSRLVSLLSRLRNDPGVLKEYHAVIQEQVNAGVVERVEEDGPGEVGEVHYLAHHPVVRQDKQTTKVRVVYDASAKKSGGPSLNDCLYSGPPLSETIADVLVRFRCHKTALVGDLEKAFLMISVAEDDRDALRFLWFDDPFSEEPKIIVFRFARVAFGLSSSPFLLNATLKHHIMMNENEDPEFVQKLLQSLYVDDIISGDSDDIGAYKLYIKAKSRLAEGGFNARKFVSNSKKLMSQIKENERLLENSCHGSQSIASKETSETVMEEDESYARSATHSGSALPATEKVLGVYWNTEEDQLVLDLKEVLEDSSLDDLRPTKRDVARITSKIYDPMGFITPVTVKMKLLCQSLCKKKIGWDEVLDETSRKIWRNLLKSLKEAEPIRVPRCYFFGVAGRVRSTSLQGFCDASVNAYAAVVYLKIETVDETYLKFVTSKTRVAPLVEQTIPRLELLSALILARLISHIRSVLEEFIPISHVTCWSDSEVALYWIRGEDREWKQFVQNRVCEIRNLVPPKAWRHCSSKDNPADIASRGASPVILAESTWVSGPDWLKSYEEAMQISEETAKVKQAPVESLQEAKKEHRELASNLPCSSLLTGSSSLAVSAVTDCTRFSHLHRLLTITALVLRFTRKLKSKGREPGLVPVDITAEDILEAEELWIRDIQIDLTSSAKFKNWEGEFGVFSDPNGTLRCGGRLGNADLSESQKHPALLDANHHVTSLIVACHERVHHNGVKETLTELRSRFWIVRGRQVVKKLLHECTICRRLQGKPYSPPTAPPLPSFKITKEQPFTFTGVDFAGPLHVKENGEMRKKYVSVYTCAVSRAVHLDTVPDLTAEAFIRNFRRFAARRGLPRELNSDNGKTSVSASKMLRALFNLPTVRRHLANKGVKWTFNLERAPWWGGYFERLVQSVKRCLKKILKNAKVTSEKLKTVLVEIEATLNSRPLTFVSSGEIEEPLTPYHLLCGRRLLAMPDQEEIEISQLNAEEAGGRVALLERLKDHFWIRWRNEYLLEIRNSHRLKTRDAEGQTVAVGDVVIVHEDGLHRGLWKLGRVERLIKGKDGLVRGAVVKSTTPKKRNPTRLRRPLQRLYPLELGARSQGDSTEDIPDVPDGAEDAEERPRREAARRADRQRRALMENELL</sequence>
<feature type="domain" description="Integrase catalytic" evidence="2">
    <location>
        <begin position="1425"/>
        <end position="1607"/>
    </location>
</feature>
<dbReference type="EMBL" id="JARQWQ010000040">
    <property type="protein sequence ID" value="KAK2559365.1"/>
    <property type="molecule type" value="Genomic_DNA"/>
</dbReference>
<reference evidence="3" key="1">
    <citation type="journal article" date="2023" name="G3 (Bethesda)">
        <title>Whole genome assembly and annotation of the endangered Caribbean coral Acropora cervicornis.</title>
        <authorList>
            <person name="Selwyn J.D."/>
            <person name="Vollmer S.V."/>
        </authorList>
    </citation>
    <scope>NUCLEOTIDE SEQUENCE</scope>
    <source>
        <strain evidence="3">K2</strain>
    </source>
</reference>
<organism evidence="3 4">
    <name type="scientific">Acropora cervicornis</name>
    <name type="common">Staghorn coral</name>
    <dbReference type="NCBI Taxonomy" id="6130"/>
    <lineage>
        <taxon>Eukaryota</taxon>
        <taxon>Metazoa</taxon>
        <taxon>Cnidaria</taxon>
        <taxon>Anthozoa</taxon>
        <taxon>Hexacorallia</taxon>
        <taxon>Scleractinia</taxon>
        <taxon>Astrocoeniina</taxon>
        <taxon>Acroporidae</taxon>
        <taxon>Acropora</taxon>
    </lineage>
</organism>
<dbReference type="Pfam" id="PF18701">
    <property type="entry name" value="DUF5641"/>
    <property type="match status" value="1"/>
</dbReference>
<dbReference type="InterPro" id="IPR040676">
    <property type="entry name" value="DUF5641"/>
</dbReference>
<evidence type="ECO:0000313" key="4">
    <source>
        <dbReference type="Proteomes" id="UP001249851"/>
    </source>
</evidence>
<feature type="region of interest" description="Disordered" evidence="1">
    <location>
        <begin position="889"/>
        <end position="919"/>
    </location>
</feature>
<feature type="compositionally biased region" description="Polar residues" evidence="1">
    <location>
        <begin position="109"/>
        <end position="120"/>
    </location>
</feature>
<dbReference type="InterPro" id="IPR005312">
    <property type="entry name" value="DUF1759"/>
</dbReference>
<feature type="compositionally biased region" description="Basic and acidic residues" evidence="1">
    <location>
        <begin position="1757"/>
        <end position="1780"/>
    </location>
</feature>
<protein>
    <recommendedName>
        <fullName evidence="2">Integrase catalytic domain-containing protein</fullName>
    </recommendedName>
</protein>
<dbReference type="InterPro" id="IPR001584">
    <property type="entry name" value="Integrase_cat-core"/>
</dbReference>
<dbReference type="GO" id="GO:0015074">
    <property type="term" value="P:DNA integration"/>
    <property type="evidence" value="ECO:0007669"/>
    <property type="project" value="InterPro"/>
</dbReference>
<keyword evidence="4" id="KW-1185">Reference proteome</keyword>
<dbReference type="InterPro" id="IPR036397">
    <property type="entry name" value="RNaseH_sf"/>
</dbReference>
<proteinExistence type="predicted"/>
<feature type="region of interest" description="Disordered" evidence="1">
    <location>
        <begin position="1732"/>
        <end position="1780"/>
    </location>
</feature>
<evidence type="ECO:0000256" key="1">
    <source>
        <dbReference type="SAM" id="MobiDB-lite"/>
    </source>
</evidence>
<dbReference type="Proteomes" id="UP001249851">
    <property type="component" value="Unassembled WGS sequence"/>
</dbReference>
<dbReference type="Pfam" id="PF17921">
    <property type="entry name" value="Integrase_H2C2"/>
    <property type="match status" value="1"/>
</dbReference>
<evidence type="ECO:0000313" key="3">
    <source>
        <dbReference type="EMBL" id="KAK2559365.1"/>
    </source>
</evidence>
<accession>A0AAD9QDS4</accession>
<dbReference type="InterPro" id="IPR012337">
    <property type="entry name" value="RNaseH-like_sf"/>
</dbReference>
<dbReference type="SUPFAM" id="SSF56672">
    <property type="entry name" value="DNA/RNA polymerases"/>
    <property type="match status" value="1"/>
</dbReference>
<reference evidence="3" key="2">
    <citation type="journal article" date="2023" name="Science">
        <title>Genomic signatures of disease resistance in endangered staghorn corals.</title>
        <authorList>
            <person name="Vollmer S.V."/>
            <person name="Selwyn J.D."/>
            <person name="Despard B.A."/>
            <person name="Roesel C.L."/>
        </authorList>
    </citation>
    <scope>NUCLEOTIDE SEQUENCE</scope>
    <source>
        <strain evidence="3">K2</strain>
    </source>
</reference>
<dbReference type="Pfam" id="PF05380">
    <property type="entry name" value="Peptidase_A17"/>
    <property type="match status" value="1"/>
</dbReference>
<dbReference type="Pfam" id="PF03564">
    <property type="entry name" value="DUF1759"/>
    <property type="match status" value="1"/>
</dbReference>
<dbReference type="InterPro" id="IPR008042">
    <property type="entry name" value="Retrotrans_Pao"/>
</dbReference>
<dbReference type="Gene3D" id="3.30.420.10">
    <property type="entry name" value="Ribonuclease H-like superfamily/Ribonuclease H"/>
    <property type="match status" value="1"/>
</dbReference>
<dbReference type="InterPro" id="IPR043502">
    <property type="entry name" value="DNA/RNA_pol_sf"/>
</dbReference>
<dbReference type="GO" id="GO:0003676">
    <property type="term" value="F:nucleic acid binding"/>
    <property type="evidence" value="ECO:0007669"/>
    <property type="project" value="InterPro"/>
</dbReference>
<feature type="compositionally biased region" description="Acidic residues" evidence="1">
    <location>
        <begin position="1741"/>
        <end position="1756"/>
    </location>
</feature>
<dbReference type="PANTHER" id="PTHR47331:SF5">
    <property type="entry name" value="RIBONUCLEASE H"/>
    <property type="match status" value="1"/>
</dbReference>
<evidence type="ECO:0000259" key="2">
    <source>
        <dbReference type="PROSITE" id="PS50994"/>
    </source>
</evidence>
<dbReference type="InterPro" id="IPR041588">
    <property type="entry name" value="Integrase_H2C2"/>
</dbReference>
<dbReference type="PANTHER" id="PTHR47331">
    <property type="entry name" value="PHD-TYPE DOMAIN-CONTAINING PROTEIN"/>
    <property type="match status" value="1"/>
</dbReference>
<name>A0AAD9QDS4_ACRCE</name>
<feature type="region of interest" description="Disordered" evidence="1">
    <location>
        <begin position="109"/>
        <end position="137"/>
    </location>
</feature>
<dbReference type="PROSITE" id="PS50994">
    <property type="entry name" value="INTEGRASE"/>
    <property type="match status" value="1"/>
</dbReference>
<comment type="caution">
    <text evidence="3">The sequence shown here is derived from an EMBL/GenBank/DDBJ whole genome shotgun (WGS) entry which is preliminary data.</text>
</comment>